<evidence type="ECO:0000256" key="1">
    <source>
        <dbReference type="SAM" id="MobiDB-lite"/>
    </source>
</evidence>
<evidence type="ECO:0000313" key="4">
    <source>
        <dbReference type="Proteomes" id="UP000008080"/>
    </source>
</evidence>
<protein>
    <submittedName>
        <fullName evidence="3">Uncharacterized protein</fullName>
    </submittedName>
</protein>
<organism evidence="3 4">
    <name type="scientific">Bdellovibrio bacteriovorus (strain ATCC 15356 / DSM 50701 / NCIMB 9529 / HD100)</name>
    <dbReference type="NCBI Taxonomy" id="264462"/>
    <lineage>
        <taxon>Bacteria</taxon>
        <taxon>Pseudomonadati</taxon>
        <taxon>Bdellovibrionota</taxon>
        <taxon>Bdellovibrionia</taxon>
        <taxon>Bdellovibrionales</taxon>
        <taxon>Pseudobdellovibrionaceae</taxon>
        <taxon>Bdellovibrio</taxon>
    </lineage>
</organism>
<dbReference type="Proteomes" id="UP000008080">
    <property type="component" value="Chromosome"/>
</dbReference>
<sequence length="914" mass="101269">MKEAGSMGKVILMAVIWMMASGADAQATSTPVQLNKLRITNRAQCAVDSEVPTESAFIVVDGYNAGKLVYSLGKNIGSNAEAMSAEGMQQFRIAVTRLTKVIMNKLMAGQLPLLPTNLKTSTLTGYNAIAEKCQNKTYCPELNGYLSRIWDNSEGAGLRWESLDKFNGSHFMSMKKVDRVACFYVKRFSALQEQLNSVEVDKSVLLSVAQAAIARDKYITDCESADATLDSRNSIIQLDLKIPRSVEFGRVGFDFWNSVKIYLSFAWRYSNIPLQVAPEYGQMFRSIALEESIMMIPNGCKSIEKPECDAATLSMNSIRELARPDGDETEHRKEVPKGPEDDVLNRGPRDVNDDFLGTRSYDDASDWVENFRKNYVTARGSMKNRVQSAIQFLNIIGGAMTPAELTEFVRPLAFAKTYSNQHRDELYYLCTEARLAGDQRLDFMKTGIDKVQQLEVMQRSFQGSQVQLADATRYFDKVAENIVSFCDSLEREKVWNATGYTVNKNGFHAWARELLQLPPPATIAAADVQPMKFGAPLLVWDATRVSEPGNSICASAIDCSRKLIKSMVDLYAVAKYADAFLPVNSTVSTPDVFNPYADLKACKVYDPWFQTRRANKRLMADLASTALFGWNALPLYIDVDFRPPKVTSLNALIKNGAVKFDPKIQKEKMEVALLADFGPLMGAPCAVSIAPNSAKDFSFYAFNGISVNYCKIRDGGDVVGRSPGDMVSTPPVSKSYCGGCSINFVGVAGGASVSSGGMPLNPIKLGVYLFRSIHRYITAKKDKVNIPRLQEVDVNRVVETYKRYGGIPDHCVDQLAAGVGCYQNICAAKAADYFERYTGKKVKHLEMEELTDANGNTTPSSAVIIQSDYCNGKVRVKYSCSEDGKKFKTYEKFGGMYGMSKDCRQTIGHNFWGF</sequence>
<dbReference type="EMBL" id="BX842654">
    <property type="protein sequence ID" value="CAE80707.1"/>
    <property type="molecule type" value="Genomic_DNA"/>
</dbReference>
<feature type="region of interest" description="Disordered" evidence="1">
    <location>
        <begin position="322"/>
        <end position="350"/>
    </location>
</feature>
<keyword evidence="2" id="KW-0732">Signal</keyword>
<evidence type="ECO:0000256" key="2">
    <source>
        <dbReference type="SAM" id="SignalP"/>
    </source>
</evidence>
<gene>
    <name evidence="3" type="ordered locus">Bd2929</name>
</gene>
<feature type="signal peptide" evidence="2">
    <location>
        <begin position="1"/>
        <end position="25"/>
    </location>
</feature>
<keyword evidence="4" id="KW-1185">Reference proteome</keyword>
<reference evidence="3 4" key="1">
    <citation type="journal article" date="2004" name="Science">
        <title>A predator unmasked: life cycle of Bdellovibrio bacteriovorus from a genomic perspective.</title>
        <authorList>
            <person name="Rendulic S."/>
            <person name="Jagtap P."/>
            <person name="Rosinus A."/>
            <person name="Eppinger M."/>
            <person name="Baar C."/>
            <person name="Lanz C."/>
            <person name="Keller H."/>
            <person name="Lambert C."/>
            <person name="Evans K.J."/>
            <person name="Goesmann A."/>
            <person name="Meyer F."/>
            <person name="Sockett R.E."/>
            <person name="Schuster S.C."/>
        </authorList>
    </citation>
    <scope>NUCLEOTIDE SEQUENCE [LARGE SCALE GENOMIC DNA]</scope>
    <source>
        <strain evidence="4">ATCC 15356 / DSM 50701 / NCIMB 9529 / HD100</strain>
    </source>
</reference>
<name>Q6MJ54_BDEBA</name>
<dbReference type="STRING" id="264462.Bd2929"/>
<dbReference type="eggNOG" id="ENOG5033RHT">
    <property type="taxonomic scope" value="Bacteria"/>
</dbReference>
<dbReference type="KEGG" id="bba:Bd2929"/>
<dbReference type="HOGENOM" id="CLU_322311_0_0_7"/>
<dbReference type="AlphaFoldDB" id="Q6MJ54"/>
<feature type="chain" id="PRO_5004276586" evidence="2">
    <location>
        <begin position="26"/>
        <end position="914"/>
    </location>
</feature>
<evidence type="ECO:0000313" key="3">
    <source>
        <dbReference type="EMBL" id="CAE80707.1"/>
    </source>
</evidence>
<proteinExistence type="predicted"/>
<accession>Q6MJ54</accession>